<gene>
    <name evidence="2" type="ORF">B0H17DRAFT_1095789</name>
</gene>
<accession>A0AAD7CRW4</accession>
<reference evidence="2" key="1">
    <citation type="submission" date="2023-03" db="EMBL/GenBank/DDBJ databases">
        <title>Massive genome expansion in bonnet fungi (Mycena s.s.) driven by repeated elements and novel gene families across ecological guilds.</title>
        <authorList>
            <consortium name="Lawrence Berkeley National Laboratory"/>
            <person name="Harder C.B."/>
            <person name="Miyauchi S."/>
            <person name="Viragh M."/>
            <person name="Kuo A."/>
            <person name="Thoen E."/>
            <person name="Andreopoulos B."/>
            <person name="Lu D."/>
            <person name="Skrede I."/>
            <person name="Drula E."/>
            <person name="Henrissat B."/>
            <person name="Morin E."/>
            <person name="Kohler A."/>
            <person name="Barry K."/>
            <person name="LaButti K."/>
            <person name="Morin E."/>
            <person name="Salamov A."/>
            <person name="Lipzen A."/>
            <person name="Mereny Z."/>
            <person name="Hegedus B."/>
            <person name="Baldrian P."/>
            <person name="Stursova M."/>
            <person name="Weitz H."/>
            <person name="Taylor A."/>
            <person name="Grigoriev I.V."/>
            <person name="Nagy L.G."/>
            <person name="Martin F."/>
            <person name="Kauserud H."/>
        </authorList>
    </citation>
    <scope>NUCLEOTIDE SEQUENCE</scope>
    <source>
        <strain evidence="2">CBHHK067</strain>
    </source>
</reference>
<keyword evidence="3" id="KW-1185">Reference proteome</keyword>
<feature type="signal peptide" evidence="1">
    <location>
        <begin position="1"/>
        <end position="29"/>
    </location>
</feature>
<dbReference type="EMBL" id="JARKIE010000265">
    <property type="protein sequence ID" value="KAJ7659947.1"/>
    <property type="molecule type" value="Genomic_DNA"/>
</dbReference>
<comment type="caution">
    <text evidence="2">The sequence shown here is derived from an EMBL/GenBank/DDBJ whole genome shotgun (WGS) entry which is preliminary data.</text>
</comment>
<dbReference type="AlphaFoldDB" id="A0AAD7CRW4"/>
<dbReference type="Proteomes" id="UP001221757">
    <property type="component" value="Unassembled WGS sequence"/>
</dbReference>
<sequence length="117" mass="12856">MCWTATLEGPGNLILILKPLLGLLAPVSSQTYWLHVIGSGRRQCAGVEQSVQIPPTKKSTQIKSAEDKDYFDSFGKRKAGRVKPGPQTSEVQNLAKYLHGRMPRSASNFGAVELWTD</sequence>
<feature type="chain" id="PRO_5041928866" evidence="1">
    <location>
        <begin position="30"/>
        <end position="117"/>
    </location>
</feature>
<name>A0AAD7CRW4_MYCRO</name>
<proteinExistence type="predicted"/>
<protein>
    <submittedName>
        <fullName evidence="2">Uncharacterized protein</fullName>
    </submittedName>
</protein>
<keyword evidence="1" id="KW-0732">Signal</keyword>
<evidence type="ECO:0000313" key="3">
    <source>
        <dbReference type="Proteomes" id="UP001221757"/>
    </source>
</evidence>
<organism evidence="2 3">
    <name type="scientific">Mycena rosella</name>
    <name type="common">Pink bonnet</name>
    <name type="synonym">Agaricus rosellus</name>
    <dbReference type="NCBI Taxonomy" id="1033263"/>
    <lineage>
        <taxon>Eukaryota</taxon>
        <taxon>Fungi</taxon>
        <taxon>Dikarya</taxon>
        <taxon>Basidiomycota</taxon>
        <taxon>Agaricomycotina</taxon>
        <taxon>Agaricomycetes</taxon>
        <taxon>Agaricomycetidae</taxon>
        <taxon>Agaricales</taxon>
        <taxon>Marasmiineae</taxon>
        <taxon>Mycenaceae</taxon>
        <taxon>Mycena</taxon>
    </lineage>
</organism>
<evidence type="ECO:0000313" key="2">
    <source>
        <dbReference type="EMBL" id="KAJ7659947.1"/>
    </source>
</evidence>
<evidence type="ECO:0000256" key="1">
    <source>
        <dbReference type="SAM" id="SignalP"/>
    </source>
</evidence>